<dbReference type="EMBL" id="CAFAAN010000011">
    <property type="protein sequence ID" value="CAB4809311.1"/>
    <property type="molecule type" value="Genomic_DNA"/>
</dbReference>
<evidence type="ECO:0000256" key="4">
    <source>
        <dbReference type="ARBA" id="ARBA00022989"/>
    </source>
</evidence>
<feature type="transmembrane region" description="Helical" evidence="6">
    <location>
        <begin position="80"/>
        <end position="101"/>
    </location>
</feature>
<feature type="transmembrane region" description="Helical" evidence="6">
    <location>
        <begin position="107"/>
        <end position="124"/>
    </location>
</feature>
<accession>A0A6J6GBB9</accession>
<dbReference type="EMBL" id="CAFAZW010000018">
    <property type="protein sequence ID" value="CAB4843730.1"/>
    <property type="molecule type" value="Genomic_DNA"/>
</dbReference>
<feature type="transmembrane region" description="Helical" evidence="6">
    <location>
        <begin position="172"/>
        <end position="192"/>
    </location>
</feature>
<evidence type="ECO:0000256" key="1">
    <source>
        <dbReference type="ARBA" id="ARBA00004651"/>
    </source>
</evidence>
<evidence type="ECO:0000259" key="7">
    <source>
        <dbReference type="PROSITE" id="PS50850"/>
    </source>
</evidence>
<feature type="transmembrane region" description="Helical" evidence="6">
    <location>
        <begin position="345"/>
        <end position="364"/>
    </location>
</feature>
<dbReference type="EMBL" id="CAEZUM010000017">
    <property type="protein sequence ID" value="CAB4596444.1"/>
    <property type="molecule type" value="Genomic_DNA"/>
</dbReference>
<dbReference type="EMBL" id="CAEZXC010000020">
    <property type="protein sequence ID" value="CAB4672262.1"/>
    <property type="molecule type" value="Genomic_DNA"/>
</dbReference>
<keyword evidence="5 6" id="KW-0472">Membrane</keyword>
<organism evidence="8">
    <name type="scientific">freshwater metagenome</name>
    <dbReference type="NCBI Taxonomy" id="449393"/>
    <lineage>
        <taxon>unclassified sequences</taxon>
        <taxon>metagenomes</taxon>
        <taxon>ecological metagenomes</taxon>
    </lineage>
</organism>
<dbReference type="InterPro" id="IPR011701">
    <property type="entry name" value="MFS"/>
</dbReference>
<evidence type="ECO:0000313" key="9">
    <source>
        <dbReference type="EMBL" id="CAB4672262.1"/>
    </source>
</evidence>
<evidence type="ECO:0000313" key="11">
    <source>
        <dbReference type="EMBL" id="CAB4759553.1"/>
    </source>
</evidence>
<proteinExistence type="predicted"/>
<feature type="transmembrane region" description="Helical" evidence="6">
    <location>
        <begin position="309"/>
        <end position="333"/>
    </location>
</feature>
<evidence type="ECO:0000313" key="13">
    <source>
        <dbReference type="EMBL" id="CAB4843730.1"/>
    </source>
</evidence>
<evidence type="ECO:0000313" key="15">
    <source>
        <dbReference type="EMBL" id="CAB4991762.1"/>
    </source>
</evidence>
<evidence type="ECO:0000256" key="2">
    <source>
        <dbReference type="ARBA" id="ARBA00022475"/>
    </source>
</evidence>
<evidence type="ECO:0000256" key="6">
    <source>
        <dbReference type="SAM" id="Phobius"/>
    </source>
</evidence>
<dbReference type="EMBL" id="CAEZZH010000012">
    <property type="protein sequence ID" value="CAB4759553.1"/>
    <property type="molecule type" value="Genomic_DNA"/>
</dbReference>
<dbReference type="AlphaFoldDB" id="A0A6J6GBB9"/>
<dbReference type="PANTHER" id="PTHR23513:SF11">
    <property type="entry name" value="STAPHYLOFERRIN A TRANSPORTER"/>
    <property type="match status" value="1"/>
</dbReference>
<feature type="domain" description="Major facilitator superfamily (MFS) profile" evidence="7">
    <location>
        <begin position="13"/>
        <end position="399"/>
    </location>
</feature>
<dbReference type="InterPro" id="IPR036259">
    <property type="entry name" value="MFS_trans_sf"/>
</dbReference>
<evidence type="ECO:0000313" key="14">
    <source>
        <dbReference type="EMBL" id="CAB4960729.1"/>
    </source>
</evidence>
<feature type="transmembrane region" description="Helical" evidence="6">
    <location>
        <begin position="370"/>
        <end position="394"/>
    </location>
</feature>
<evidence type="ECO:0000313" key="16">
    <source>
        <dbReference type="EMBL" id="CAB5023882.1"/>
    </source>
</evidence>
<keyword evidence="4 6" id="KW-1133">Transmembrane helix</keyword>
<feature type="transmembrane region" description="Helical" evidence="6">
    <location>
        <begin position="256"/>
        <end position="277"/>
    </location>
</feature>
<dbReference type="SUPFAM" id="SSF103473">
    <property type="entry name" value="MFS general substrate transporter"/>
    <property type="match status" value="1"/>
</dbReference>
<sequence length="406" mass="42884">MRAQLSELRSHSGFSALAISRFISNVGNGISPVALAFGVLALPGATGKDLSIVMAARMFPMIALMLFGGVIGDRFKRNRIVGGADVLGSAFAAVSAVSLIIGNSSVFLLAVMGALFGILNALWWPAMSGVLPEILPKAKLQHGNAVISMTTNIGYVVGALIGGTLVTAFGSGWALLVDAITFLIAGILVWNLDLPTIVRENKNTVFQDLRSGWHEFISRSWVVTVVIAFAVINLAYESMLQILGPLNFADIAAGPKFWSFNLAALTIGMLAGSVISLKIHFSRPLFLAMLIIAGASIWDFSLAMQAPLWISLICAFFAGVAIDIFMVVWNTSLQSHIPEESYSRVVAYDAFGSFGLSPLGIAVAGPLAHAFGVSTIIYITGSIALVAALASLCVKSVRDLKPVAKP</sequence>
<evidence type="ECO:0000313" key="10">
    <source>
        <dbReference type="EMBL" id="CAB4736099.1"/>
    </source>
</evidence>
<feature type="transmembrane region" description="Helical" evidence="6">
    <location>
        <begin position="145"/>
        <end position="166"/>
    </location>
</feature>
<keyword evidence="3 6" id="KW-0812">Transmembrane</keyword>
<gene>
    <name evidence="8" type="ORF">UFOPK1824_00389</name>
    <name evidence="9" type="ORF">UFOPK2340_00500</name>
    <name evidence="10" type="ORF">UFOPK2772_00679</name>
    <name evidence="11" type="ORF">UFOPK2850_01022</name>
    <name evidence="12" type="ORF">UFOPK3027_01201</name>
    <name evidence="13" type="ORF">UFOPK3256_01124</name>
    <name evidence="14" type="ORF">UFOPK3827_01220</name>
    <name evidence="15" type="ORF">UFOPK3982_01208</name>
    <name evidence="16" type="ORF">UFOPK4120_01025</name>
    <name evidence="17" type="ORF">UFOPK4404_01201</name>
</gene>
<dbReference type="PANTHER" id="PTHR23513">
    <property type="entry name" value="INTEGRAL MEMBRANE EFFLUX PROTEIN-RELATED"/>
    <property type="match status" value="1"/>
</dbReference>
<protein>
    <submittedName>
        <fullName evidence="8">Unannotated protein</fullName>
    </submittedName>
</protein>
<dbReference type="EMBL" id="CAFBQY010000014">
    <property type="protein sequence ID" value="CAB5075229.1"/>
    <property type="molecule type" value="Genomic_DNA"/>
</dbReference>
<dbReference type="GO" id="GO:0005886">
    <property type="term" value="C:plasma membrane"/>
    <property type="evidence" value="ECO:0007669"/>
    <property type="project" value="UniProtKB-SubCell"/>
</dbReference>
<dbReference type="EMBL" id="CAFBNM010000014">
    <property type="protein sequence ID" value="CAB4960729.1"/>
    <property type="molecule type" value="Genomic_DNA"/>
</dbReference>
<reference evidence="8" key="1">
    <citation type="submission" date="2020-05" db="EMBL/GenBank/DDBJ databases">
        <authorList>
            <person name="Chiriac C."/>
            <person name="Salcher M."/>
            <person name="Ghai R."/>
            <person name="Kavagutti S V."/>
        </authorList>
    </citation>
    <scope>NUCLEOTIDE SEQUENCE</scope>
</reference>
<dbReference type="EMBL" id="CAFBOO010000011">
    <property type="protein sequence ID" value="CAB4991762.1"/>
    <property type="molecule type" value="Genomic_DNA"/>
</dbReference>
<evidence type="ECO:0000313" key="17">
    <source>
        <dbReference type="EMBL" id="CAB5075229.1"/>
    </source>
</evidence>
<evidence type="ECO:0000256" key="5">
    <source>
        <dbReference type="ARBA" id="ARBA00023136"/>
    </source>
</evidence>
<name>A0A6J6GBB9_9ZZZZ</name>
<dbReference type="PROSITE" id="PS50850">
    <property type="entry name" value="MFS"/>
    <property type="match status" value="1"/>
</dbReference>
<dbReference type="EMBL" id="CAFBPO010000011">
    <property type="protein sequence ID" value="CAB5023882.1"/>
    <property type="molecule type" value="Genomic_DNA"/>
</dbReference>
<keyword evidence="2" id="KW-1003">Cell membrane</keyword>
<dbReference type="Gene3D" id="1.20.1250.20">
    <property type="entry name" value="MFS general substrate transporter like domains"/>
    <property type="match status" value="1"/>
</dbReference>
<feature type="transmembrane region" description="Helical" evidence="6">
    <location>
        <begin position="21"/>
        <end position="44"/>
    </location>
</feature>
<evidence type="ECO:0000313" key="8">
    <source>
        <dbReference type="EMBL" id="CAB4596444.1"/>
    </source>
</evidence>
<dbReference type="InterPro" id="IPR020846">
    <property type="entry name" value="MFS_dom"/>
</dbReference>
<dbReference type="GO" id="GO:0022857">
    <property type="term" value="F:transmembrane transporter activity"/>
    <property type="evidence" value="ECO:0007669"/>
    <property type="project" value="InterPro"/>
</dbReference>
<dbReference type="Pfam" id="PF07690">
    <property type="entry name" value="MFS_1"/>
    <property type="match status" value="1"/>
</dbReference>
<feature type="transmembrane region" description="Helical" evidence="6">
    <location>
        <begin position="216"/>
        <end position="236"/>
    </location>
</feature>
<dbReference type="CDD" id="cd06173">
    <property type="entry name" value="MFS_MefA_like"/>
    <property type="match status" value="1"/>
</dbReference>
<feature type="transmembrane region" description="Helical" evidence="6">
    <location>
        <begin position="284"/>
        <end position="303"/>
    </location>
</feature>
<feature type="transmembrane region" description="Helical" evidence="6">
    <location>
        <begin position="50"/>
        <end position="68"/>
    </location>
</feature>
<dbReference type="EMBL" id="CAEZYT010000032">
    <property type="protein sequence ID" value="CAB4736099.1"/>
    <property type="molecule type" value="Genomic_DNA"/>
</dbReference>
<evidence type="ECO:0000313" key="12">
    <source>
        <dbReference type="EMBL" id="CAB4809311.1"/>
    </source>
</evidence>
<evidence type="ECO:0000256" key="3">
    <source>
        <dbReference type="ARBA" id="ARBA00022692"/>
    </source>
</evidence>
<comment type="subcellular location">
    <subcellularLocation>
        <location evidence="1">Cell membrane</location>
        <topology evidence="1">Multi-pass membrane protein</topology>
    </subcellularLocation>
</comment>